<keyword evidence="1" id="KW-0812">Transmembrane</keyword>
<evidence type="ECO:0008006" key="5">
    <source>
        <dbReference type="Google" id="ProtNLM"/>
    </source>
</evidence>
<reference evidence="3 4" key="1">
    <citation type="submission" date="2024-10" db="EMBL/GenBank/DDBJ databases">
        <title>Updated reference genomes for cyclostephanoid diatoms.</title>
        <authorList>
            <person name="Roberts W.R."/>
            <person name="Alverson A.J."/>
        </authorList>
    </citation>
    <scope>NUCLEOTIDE SEQUENCE [LARGE SCALE GENOMIC DNA]</scope>
    <source>
        <strain evidence="3 4">AJA010-31</strain>
    </source>
</reference>
<keyword evidence="2" id="KW-0732">Signal</keyword>
<keyword evidence="1" id="KW-1133">Transmembrane helix</keyword>
<feature type="chain" id="PRO_5044787665" description="Letm1 RBD domain-containing protein" evidence="2">
    <location>
        <begin position="31"/>
        <end position="464"/>
    </location>
</feature>
<evidence type="ECO:0000313" key="3">
    <source>
        <dbReference type="EMBL" id="KAL3767604.1"/>
    </source>
</evidence>
<gene>
    <name evidence="3" type="ORF">ACHAWO_003283</name>
</gene>
<dbReference type="Proteomes" id="UP001530400">
    <property type="component" value="Unassembled WGS sequence"/>
</dbReference>
<sequence length="464" mass="50700">MINRKAASRQVPALVLLLLSLCHLHLTAEATAVIATNSCRKSNHQGRLMEVSACSAVTTAAAGDATTSSAELTAAEASTAAIEASLSSSTNHHHANPAVQLLTYIKDTMVNFANGLSQMNSDHKRCNAIRAKQSAHAKSLNQKRPRGIAGIQTGGISYEEYDFLKKGLVDRNKLLAVSVVMLCLPNYFVYYLWSFPDMMPSPFMTKKDVREVSREQSHAVLSTLMEMEKGARVPPWSSKLNPFGKKSTERAMERLNDWSDVACDLFCATADNNNGARLVLNRMKGALYSTEMPTTKRQQQKLQLNQVIPKQILKGLSKVISANPLNKGSSPFGIGPLKHIQSVTLADEFLISQSIDLQSIHSQLLVETCSSRLIGGPDWSEEELRRGLGVWLEEVMVRPKVLSEQEGLVYFNGDLARAVLMCYNAVEAARDGRSDSRLGRVMYRGEMNGVVSGGSEGAAAARSK</sequence>
<protein>
    <recommendedName>
        <fullName evidence="5">Letm1 RBD domain-containing protein</fullName>
    </recommendedName>
</protein>
<evidence type="ECO:0000256" key="1">
    <source>
        <dbReference type="SAM" id="Phobius"/>
    </source>
</evidence>
<dbReference type="EMBL" id="JALLPJ020001362">
    <property type="protein sequence ID" value="KAL3767604.1"/>
    <property type="molecule type" value="Genomic_DNA"/>
</dbReference>
<comment type="caution">
    <text evidence="3">The sequence shown here is derived from an EMBL/GenBank/DDBJ whole genome shotgun (WGS) entry which is preliminary data.</text>
</comment>
<proteinExistence type="predicted"/>
<accession>A0ABD3MUQ7</accession>
<keyword evidence="4" id="KW-1185">Reference proteome</keyword>
<name>A0ABD3MUQ7_9STRA</name>
<evidence type="ECO:0000256" key="2">
    <source>
        <dbReference type="SAM" id="SignalP"/>
    </source>
</evidence>
<feature type="signal peptide" evidence="2">
    <location>
        <begin position="1"/>
        <end position="30"/>
    </location>
</feature>
<keyword evidence="1" id="KW-0472">Membrane</keyword>
<dbReference type="AlphaFoldDB" id="A0ABD3MUQ7"/>
<organism evidence="3 4">
    <name type="scientific">Cyclotella atomus</name>
    <dbReference type="NCBI Taxonomy" id="382360"/>
    <lineage>
        <taxon>Eukaryota</taxon>
        <taxon>Sar</taxon>
        <taxon>Stramenopiles</taxon>
        <taxon>Ochrophyta</taxon>
        <taxon>Bacillariophyta</taxon>
        <taxon>Coscinodiscophyceae</taxon>
        <taxon>Thalassiosirophycidae</taxon>
        <taxon>Stephanodiscales</taxon>
        <taxon>Stephanodiscaceae</taxon>
        <taxon>Cyclotella</taxon>
    </lineage>
</organism>
<feature type="transmembrane region" description="Helical" evidence="1">
    <location>
        <begin position="174"/>
        <end position="193"/>
    </location>
</feature>
<evidence type="ECO:0000313" key="4">
    <source>
        <dbReference type="Proteomes" id="UP001530400"/>
    </source>
</evidence>